<evidence type="ECO:0000256" key="1">
    <source>
        <dbReference type="SAM" id="Phobius"/>
    </source>
</evidence>
<organism evidence="3 4">
    <name type="scientific">Sagittula salina</name>
    <dbReference type="NCBI Taxonomy" id="2820268"/>
    <lineage>
        <taxon>Bacteria</taxon>
        <taxon>Pseudomonadati</taxon>
        <taxon>Pseudomonadota</taxon>
        <taxon>Alphaproteobacteria</taxon>
        <taxon>Rhodobacterales</taxon>
        <taxon>Roseobacteraceae</taxon>
        <taxon>Sagittula</taxon>
    </lineage>
</organism>
<dbReference type="AlphaFoldDB" id="A0A940MH57"/>
<keyword evidence="1" id="KW-0472">Membrane</keyword>
<dbReference type="SUPFAM" id="SSF53955">
    <property type="entry name" value="Lysozyme-like"/>
    <property type="match status" value="1"/>
</dbReference>
<feature type="domain" description="TtsA-like Glycoside hydrolase family 108" evidence="2">
    <location>
        <begin position="12"/>
        <end position="73"/>
    </location>
</feature>
<keyword evidence="1" id="KW-0812">Transmembrane</keyword>
<dbReference type="Pfam" id="PF05838">
    <property type="entry name" value="Glyco_hydro_108"/>
    <property type="match status" value="1"/>
</dbReference>
<dbReference type="Gene3D" id="1.20.141.10">
    <property type="entry name" value="Chitosanase, subunit A, domain 1"/>
    <property type="match status" value="1"/>
</dbReference>
<dbReference type="InterPro" id="IPR023346">
    <property type="entry name" value="Lysozyme-like_dom_sf"/>
</dbReference>
<evidence type="ECO:0000259" key="2">
    <source>
        <dbReference type="Pfam" id="PF05838"/>
    </source>
</evidence>
<keyword evidence="1" id="KW-1133">Transmembrane helix</keyword>
<dbReference type="EMBL" id="JAGISH010000002">
    <property type="protein sequence ID" value="MBP0481645.1"/>
    <property type="molecule type" value="Genomic_DNA"/>
</dbReference>
<accession>A0A940MH57</accession>
<keyword evidence="3" id="KW-0378">Hydrolase</keyword>
<evidence type="ECO:0000313" key="3">
    <source>
        <dbReference type="EMBL" id="MBP0481645.1"/>
    </source>
</evidence>
<name>A0A940MH57_9RHOB</name>
<protein>
    <submittedName>
        <fullName evidence="3">Glycoside hydrolase family 108 protein</fullName>
    </submittedName>
</protein>
<dbReference type="InterPro" id="IPR008565">
    <property type="entry name" value="TtsA-like_GH18_dom"/>
</dbReference>
<comment type="caution">
    <text evidence="3">The sequence shown here is derived from an EMBL/GenBank/DDBJ whole genome shotgun (WGS) entry which is preliminary data.</text>
</comment>
<evidence type="ECO:0000313" key="4">
    <source>
        <dbReference type="Proteomes" id="UP000675940"/>
    </source>
</evidence>
<dbReference type="Proteomes" id="UP000675940">
    <property type="component" value="Unassembled WGS sequence"/>
</dbReference>
<feature type="transmembrane region" description="Helical" evidence="1">
    <location>
        <begin position="197"/>
        <end position="215"/>
    </location>
</feature>
<dbReference type="RefSeq" id="WP_209359516.1">
    <property type="nucleotide sequence ID" value="NZ_JAGISH010000002.1"/>
</dbReference>
<sequence length="233" mass="24272">MSPAFTFVMNLTGVTIGTLSAELGRPATVQDVRDLDRRTAGRIYRAKYWDRIRGDDLPAGFDLVAFDGAINSGPARGAKWLQRGLAVPADGRIGPQTLAAANGAQNGVAVIEKACAVRLGFLQGLGSFRTFGKGWGRRVAKVEARAVSMWSGSRATLAAQERRATAARKQQQTNATAAGAGGGAAAGGGDLAGVPDVVVYGILAVAVVAAVYALLKAAHHARRRDAYRAELEA</sequence>
<proteinExistence type="predicted"/>
<gene>
    <name evidence="3" type="ORF">J5474_03960</name>
</gene>
<dbReference type="GO" id="GO:0016787">
    <property type="term" value="F:hydrolase activity"/>
    <property type="evidence" value="ECO:0007669"/>
    <property type="project" value="UniProtKB-KW"/>
</dbReference>
<reference evidence="3" key="1">
    <citation type="submission" date="2021-03" db="EMBL/GenBank/DDBJ databases">
        <title>Sagittula salina sp. nov. strain M10.9X isolated from the marine waste.</title>
        <authorList>
            <person name="Satari L."/>
            <person name="Molina-Menor E."/>
            <person name="Vidal-Verdu A."/>
            <person name="Pascual J."/>
            <person name="Pereto J."/>
            <person name="Porcar M."/>
        </authorList>
    </citation>
    <scope>NUCLEOTIDE SEQUENCE</scope>
    <source>
        <strain evidence="3">M10.9X</strain>
    </source>
</reference>
<keyword evidence="4" id="KW-1185">Reference proteome</keyword>